<gene>
    <name evidence="2" type="ORF">TRIADDRAFT_54292</name>
</gene>
<dbReference type="RefSeq" id="XP_002110372.1">
    <property type="nucleotide sequence ID" value="XM_002110336.1"/>
</dbReference>
<accession>B3RRM3</accession>
<protein>
    <submittedName>
        <fullName evidence="2">Uncharacterized protein</fullName>
    </submittedName>
</protein>
<proteinExistence type="predicted"/>
<dbReference type="GeneID" id="6751587"/>
<dbReference type="HOGENOM" id="CLU_2052608_0_0_1"/>
<dbReference type="Proteomes" id="UP000009022">
    <property type="component" value="Unassembled WGS sequence"/>
</dbReference>
<dbReference type="CTD" id="6751587"/>
<evidence type="ECO:0000313" key="2">
    <source>
        <dbReference type="EMBL" id="EDV26376.1"/>
    </source>
</evidence>
<dbReference type="AlphaFoldDB" id="B3RRM3"/>
<sequence length="120" mass="13556">MTYGETYVKNRPFINDNLLRIQTVIVQVLPERVKGYMPLRKEETPVDTPIKTPDELLDTDMQNSDIDVLKQTTLEDVTSTVKQGSILYTSVEESESNIETSEIREITSDSTGLEASDDEV</sequence>
<reference evidence="2 3" key="1">
    <citation type="journal article" date="2008" name="Nature">
        <title>The Trichoplax genome and the nature of placozoans.</title>
        <authorList>
            <person name="Srivastava M."/>
            <person name="Begovic E."/>
            <person name="Chapman J."/>
            <person name="Putnam N.H."/>
            <person name="Hellsten U."/>
            <person name="Kawashima T."/>
            <person name="Kuo A."/>
            <person name="Mitros T."/>
            <person name="Salamov A."/>
            <person name="Carpenter M.L."/>
            <person name="Signorovitch A.Y."/>
            <person name="Moreno M.A."/>
            <person name="Kamm K."/>
            <person name="Grimwood J."/>
            <person name="Schmutz J."/>
            <person name="Shapiro H."/>
            <person name="Grigoriev I.V."/>
            <person name="Buss L.W."/>
            <person name="Schierwater B."/>
            <person name="Dellaporta S.L."/>
            <person name="Rokhsar D.S."/>
        </authorList>
    </citation>
    <scope>NUCLEOTIDE SEQUENCE [LARGE SCALE GENOMIC DNA]</scope>
    <source>
        <strain evidence="2 3">Grell-BS-1999</strain>
    </source>
</reference>
<dbReference type="InParanoid" id="B3RRM3"/>
<name>B3RRM3_TRIAD</name>
<keyword evidence="3" id="KW-1185">Reference proteome</keyword>
<organism evidence="2 3">
    <name type="scientific">Trichoplax adhaerens</name>
    <name type="common">Trichoplax reptans</name>
    <dbReference type="NCBI Taxonomy" id="10228"/>
    <lineage>
        <taxon>Eukaryota</taxon>
        <taxon>Metazoa</taxon>
        <taxon>Placozoa</taxon>
        <taxon>Uniplacotomia</taxon>
        <taxon>Trichoplacea</taxon>
        <taxon>Trichoplacidae</taxon>
        <taxon>Trichoplax</taxon>
    </lineage>
</organism>
<evidence type="ECO:0000313" key="3">
    <source>
        <dbReference type="Proteomes" id="UP000009022"/>
    </source>
</evidence>
<evidence type="ECO:0000256" key="1">
    <source>
        <dbReference type="SAM" id="MobiDB-lite"/>
    </source>
</evidence>
<dbReference type="KEGG" id="tad:TRIADDRAFT_54292"/>
<feature type="region of interest" description="Disordered" evidence="1">
    <location>
        <begin position="91"/>
        <end position="120"/>
    </location>
</feature>
<dbReference type="EMBL" id="DS985243">
    <property type="protein sequence ID" value="EDV26376.1"/>
    <property type="molecule type" value="Genomic_DNA"/>
</dbReference>